<dbReference type="PROSITE" id="PS50216">
    <property type="entry name" value="DHHC"/>
    <property type="match status" value="1"/>
</dbReference>
<organism evidence="9 10">
    <name type="scientific">Paragonimus westermani</name>
    <dbReference type="NCBI Taxonomy" id="34504"/>
    <lineage>
        <taxon>Eukaryota</taxon>
        <taxon>Metazoa</taxon>
        <taxon>Spiralia</taxon>
        <taxon>Lophotrochozoa</taxon>
        <taxon>Platyhelminthes</taxon>
        <taxon>Trematoda</taxon>
        <taxon>Digenea</taxon>
        <taxon>Plagiorchiida</taxon>
        <taxon>Troglotremata</taxon>
        <taxon>Troglotrematidae</taxon>
        <taxon>Paragonimus</taxon>
    </lineage>
</organism>
<dbReference type="GO" id="GO:0016020">
    <property type="term" value="C:membrane"/>
    <property type="evidence" value="ECO:0007669"/>
    <property type="project" value="UniProtKB-SubCell"/>
</dbReference>
<keyword evidence="3 7" id="KW-0812">Transmembrane</keyword>
<evidence type="ECO:0000256" key="3">
    <source>
        <dbReference type="ARBA" id="ARBA00022692"/>
    </source>
</evidence>
<name>A0A5J4N9E7_9TREM</name>
<feature type="transmembrane region" description="Helical" evidence="7">
    <location>
        <begin position="70"/>
        <end position="96"/>
    </location>
</feature>
<dbReference type="Proteomes" id="UP000324629">
    <property type="component" value="Unassembled WGS sequence"/>
</dbReference>
<accession>A0A5J4N9E7</accession>
<evidence type="ECO:0000256" key="6">
    <source>
        <dbReference type="ARBA" id="ARBA00023315"/>
    </source>
</evidence>
<keyword evidence="4 7" id="KW-1133">Transmembrane helix</keyword>
<dbReference type="EMBL" id="QNGE01005332">
    <property type="protein sequence ID" value="KAA3672113.1"/>
    <property type="molecule type" value="Genomic_DNA"/>
</dbReference>
<evidence type="ECO:0000259" key="8">
    <source>
        <dbReference type="Pfam" id="PF01529"/>
    </source>
</evidence>
<keyword evidence="2 7" id="KW-0808">Transferase</keyword>
<proteinExistence type="inferred from homology"/>
<dbReference type="GO" id="GO:0019706">
    <property type="term" value="F:protein-cysteine S-palmitoyltransferase activity"/>
    <property type="evidence" value="ECO:0007669"/>
    <property type="project" value="UniProtKB-EC"/>
</dbReference>
<keyword evidence="10" id="KW-1185">Reference proteome</keyword>
<evidence type="ECO:0000313" key="10">
    <source>
        <dbReference type="Proteomes" id="UP000324629"/>
    </source>
</evidence>
<feature type="domain" description="Palmitoyltransferase DHHC" evidence="8">
    <location>
        <begin position="144"/>
        <end position="286"/>
    </location>
</feature>
<feature type="non-terminal residue" evidence="9">
    <location>
        <position position="1"/>
    </location>
</feature>
<dbReference type="AlphaFoldDB" id="A0A5J4N9E7"/>
<evidence type="ECO:0000313" key="9">
    <source>
        <dbReference type="EMBL" id="KAA3672113.1"/>
    </source>
</evidence>
<keyword evidence="6 7" id="KW-0012">Acyltransferase</keyword>
<comment type="subcellular location">
    <subcellularLocation>
        <location evidence="1">Membrane</location>
        <topology evidence="1">Multi-pass membrane protein</topology>
    </subcellularLocation>
</comment>
<dbReference type="InterPro" id="IPR001594">
    <property type="entry name" value="Palmitoyltrfase_DHHC"/>
</dbReference>
<evidence type="ECO:0000256" key="7">
    <source>
        <dbReference type="RuleBase" id="RU079119"/>
    </source>
</evidence>
<feature type="transmembrane region" description="Helical" evidence="7">
    <location>
        <begin position="188"/>
        <end position="206"/>
    </location>
</feature>
<dbReference type="InterPro" id="IPR039859">
    <property type="entry name" value="PFA4/ZDH16/20/ERF2-like"/>
</dbReference>
<keyword evidence="5 7" id="KW-0472">Membrane</keyword>
<comment type="caution">
    <text evidence="9">The sequence shown here is derived from an EMBL/GenBank/DDBJ whole genome shotgun (WGS) entry which is preliminary data.</text>
</comment>
<gene>
    <name evidence="9" type="ORF">DEA37_0005776</name>
</gene>
<evidence type="ECO:0000256" key="1">
    <source>
        <dbReference type="ARBA" id="ARBA00004141"/>
    </source>
</evidence>
<reference evidence="9 10" key="1">
    <citation type="journal article" date="2019" name="Gigascience">
        <title>Whole-genome sequence of the oriental lung fluke Paragonimus westermani.</title>
        <authorList>
            <person name="Oey H."/>
            <person name="Zakrzewski M."/>
            <person name="Narain K."/>
            <person name="Devi K.R."/>
            <person name="Agatsuma T."/>
            <person name="Nawaratna S."/>
            <person name="Gobert G.N."/>
            <person name="Jones M.K."/>
            <person name="Ragan M.A."/>
            <person name="McManus D.P."/>
            <person name="Krause L."/>
        </authorList>
    </citation>
    <scope>NUCLEOTIDE SEQUENCE [LARGE SCALE GENOMIC DNA]</scope>
    <source>
        <strain evidence="9 10">IND2009</strain>
    </source>
</reference>
<sequence>LAGHPDLWINSTSLIQYSDLLGSIMFSQMSQSFTRCFTSKSTDSSNSPDVVYATSFDSSGSKSELARQRLLRLLLVVYVSFMVLTETCIIMPALYADRWHVYLIYFVFGLYLLIGFVSSAVRLVLADPSIKGLMLVNKAGRDWTYCLACQSVRPPRAHHCHVCATCVLRRDHHCVILAQCIGLSNWRFFLTLLLYGAMGGFLASWFNLQFVFGDQFLTTDWSIGFRVLCILAPPGLLWITRQISLWQTAVFMLTTSSLLFACSLTCFFCLYVHLMLRNQTMSDQMARSKALAVDPQLRTPEVQMVVANTHAGLFNVGVRANVYQFLGQSWLKALLIPLSNSRLTTDGLSFPRSDGVKFQ</sequence>
<evidence type="ECO:0000256" key="4">
    <source>
        <dbReference type="ARBA" id="ARBA00022989"/>
    </source>
</evidence>
<dbReference type="EC" id="2.3.1.225" evidence="7"/>
<dbReference type="Pfam" id="PF01529">
    <property type="entry name" value="DHHC"/>
    <property type="match status" value="1"/>
</dbReference>
<feature type="transmembrane region" description="Helical" evidence="7">
    <location>
        <begin position="221"/>
        <end position="239"/>
    </location>
</feature>
<feature type="transmembrane region" description="Helical" evidence="7">
    <location>
        <begin position="251"/>
        <end position="276"/>
    </location>
</feature>
<dbReference type="PANTHER" id="PTHR12246">
    <property type="entry name" value="PALMITOYLTRANSFERASE ZDHHC16"/>
    <property type="match status" value="1"/>
</dbReference>
<evidence type="ECO:0000256" key="5">
    <source>
        <dbReference type="ARBA" id="ARBA00023136"/>
    </source>
</evidence>
<evidence type="ECO:0000256" key="2">
    <source>
        <dbReference type="ARBA" id="ARBA00022679"/>
    </source>
</evidence>
<feature type="transmembrane region" description="Helical" evidence="7">
    <location>
        <begin position="102"/>
        <end position="125"/>
    </location>
</feature>
<comment type="catalytic activity">
    <reaction evidence="7">
        <text>L-cysteinyl-[protein] + hexadecanoyl-CoA = S-hexadecanoyl-L-cysteinyl-[protein] + CoA</text>
        <dbReference type="Rhea" id="RHEA:36683"/>
        <dbReference type="Rhea" id="RHEA-COMP:10131"/>
        <dbReference type="Rhea" id="RHEA-COMP:11032"/>
        <dbReference type="ChEBI" id="CHEBI:29950"/>
        <dbReference type="ChEBI" id="CHEBI:57287"/>
        <dbReference type="ChEBI" id="CHEBI:57379"/>
        <dbReference type="ChEBI" id="CHEBI:74151"/>
        <dbReference type="EC" id="2.3.1.225"/>
    </reaction>
</comment>
<protein>
    <recommendedName>
        <fullName evidence="7">Palmitoyltransferase</fullName>
        <ecNumber evidence="7">2.3.1.225</ecNumber>
    </recommendedName>
</protein>
<comment type="domain">
    <text evidence="7">The DHHC domain is required for palmitoyltransferase activity.</text>
</comment>
<comment type="similarity">
    <text evidence="7">Belongs to the DHHC palmitoyltransferase family.</text>
</comment>